<name>A0A2N5CC71_9BURK</name>
<dbReference type="InterPro" id="IPR014729">
    <property type="entry name" value="Rossmann-like_a/b/a_fold"/>
</dbReference>
<accession>A0A2N5CC71</accession>
<feature type="transmembrane region" description="Helical" evidence="1">
    <location>
        <begin position="20"/>
        <end position="40"/>
    </location>
</feature>
<evidence type="ECO:0000313" key="3">
    <source>
        <dbReference type="EMBL" id="PLP99852.1"/>
    </source>
</evidence>
<dbReference type="Proteomes" id="UP000234341">
    <property type="component" value="Unassembled WGS sequence"/>
</dbReference>
<evidence type="ECO:0000259" key="2">
    <source>
        <dbReference type="Pfam" id="PF02698"/>
    </source>
</evidence>
<keyword evidence="1" id="KW-0472">Membrane</keyword>
<dbReference type="GO" id="GO:0043164">
    <property type="term" value="P:Gram-negative-bacterium-type cell wall biogenesis"/>
    <property type="evidence" value="ECO:0007669"/>
    <property type="project" value="TreeGrafter"/>
</dbReference>
<keyword evidence="1" id="KW-1133">Transmembrane helix</keyword>
<feature type="transmembrane region" description="Helical" evidence="1">
    <location>
        <begin position="61"/>
        <end position="80"/>
    </location>
</feature>
<dbReference type="OrthoDB" id="9782395at2"/>
<dbReference type="PANTHER" id="PTHR30336">
    <property type="entry name" value="INNER MEMBRANE PROTEIN, PROBABLE PERMEASE"/>
    <property type="match status" value="1"/>
</dbReference>
<dbReference type="Pfam" id="PF02698">
    <property type="entry name" value="DUF218"/>
    <property type="match status" value="1"/>
</dbReference>
<dbReference type="GO" id="GO:0005886">
    <property type="term" value="C:plasma membrane"/>
    <property type="evidence" value="ECO:0007669"/>
    <property type="project" value="TreeGrafter"/>
</dbReference>
<dbReference type="CDD" id="cd06259">
    <property type="entry name" value="YdcF-like"/>
    <property type="match status" value="1"/>
</dbReference>
<proteinExistence type="predicted"/>
<dbReference type="EMBL" id="PJRP01000006">
    <property type="protein sequence ID" value="PLP99852.1"/>
    <property type="molecule type" value="Genomic_DNA"/>
</dbReference>
<dbReference type="Gene3D" id="3.40.50.620">
    <property type="entry name" value="HUPs"/>
    <property type="match status" value="1"/>
</dbReference>
<dbReference type="InterPro" id="IPR051599">
    <property type="entry name" value="Cell_Envelope_Assoc"/>
</dbReference>
<protein>
    <recommendedName>
        <fullName evidence="2">DUF218 domain-containing protein</fullName>
    </recommendedName>
</protein>
<dbReference type="PANTHER" id="PTHR30336:SF4">
    <property type="entry name" value="ENVELOPE BIOGENESIS FACTOR ELYC"/>
    <property type="match status" value="1"/>
</dbReference>
<reference evidence="3 4" key="1">
    <citation type="submission" date="2017-12" db="EMBL/GenBank/DDBJ databases">
        <title>Genome sequence of the active heterotrophic nitrifier-denitrifier, Cupriavidus pauculus UM1.</title>
        <authorList>
            <person name="Putonti C."/>
            <person name="Castignetti D."/>
        </authorList>
    </citation>
    <scope>NUCLEOTIDE SEQUENCE [LARGE SCALE GENOMIC DNA]</scope>
    <source>
        <strain evidence="3 4">UM1</strain>
    </source>
</reference>
<evidence type="ECO:0000313" key="4">
    <source>
        <dbReference type="Proteomes" id="UP000234341"/>
    </source>
</evidence>
<dbReference type="AlphaFoldDB" id="A0A2N5CC71"/>
<dbReference type="GO" id="GO:0000270">
    <property type="term" value="P:peptidoglycan metabolic process"/>
    <property type="evidence" value="ECO:0007669"/>
    <property type="project" value="TreeGrafter"/>
</dbReference>
<comment type="caution">
    <text evidence="3">The sequence shown here is derived from an EMBL/GenBank/DDBJ whole genome shotgun (WGS) entry which is preliminary data.</text>
</comment>
<feature type="domain" description="DUF218" evidence="2">
    <location>
        <begin position="96"/>
        <end position="243"/>
    </location>
</feature>
<dbReference type="InterPro" id="IPR003848">
    <property type="entry name" value="DUF218"/>
</dbReference>
<keyword evidence="1" id="KW-0812">Transmembrane</keyword>
<gene>
    <name evidence="3" type="ORF">CYJ10_15865</name>
</gene>
<sequence length="254" mass="27481">MALLGTVLLGDGVMLMGKGLLNFGVVLPVLIGLAALVLALRWDAIARWRRTRPRMQWLWRAGWIAFVLWVVSVAVFFRFIGSAATADTWRATTPAAVIVLGSGTPHCAISPTLKARLDTALALARSLPAMPAVPIVVSGGQDFGLQCAEADLMADYLIAQGLAPDRLIRESRSTSTDENLRFSRSLLAQHGVAATGPVVVVTSDFHLLRAERIARKAGFSSVTGVGAPTPLYLRYNAWLREYFAYISGWALGEY</sequence>
<evidence type="ECO:0000256" key="1">
    <source>
        <dbReference type="SAM" id="Phobius"/>
    </source>
</evidence>
<organism evidence="3 4">
    <name type="scientific">Cupriavidus pauculus</name>
    <dbReference type="NCBI Taxonomy" id="82633"/>
    <lineage>
        <taxon>Bacteria</taxon>
        <taxon>Pseudomonadati</taxon>
        <taxon>Pseudomonadota</taxon>
        <taxon>Betaproteobacteria</taxon>
        <taxon>Burkholderiales</taxon>
        <taxon>Burkholderiaceae</taxon>
        <taxon>Cupriavidus</taxon>
    </lineage>
</organism>